<organism evidence="1 2">
    <name type="scientific">Actinobacillus pleuropneumoniae</name>
    <name type="common">Haemophilus pleuropneumoniae</name>
    <dbReference type="NCBI Taxonomy" id="715"/>
    <lineage>
        <taxon>Bacteria</taxon>
        <taxon>Pseudomonadati</taxon>
        <taxon>Pseudomonadota</taxon>
        <taxon>Gammaproteobacteria</taxon>
        <taxon>Pasteurellales</taxon>
        <taxon>Pasteurellaceae</taxon>
        <taxon>Actinobacillus</taxon>
    </lineage>
</organism>
<dbReference type="RefSeq" id="WP_267992052.1">
    <property type="nucleotide sequence ID" value="NZ_JAPQFC010000524.1"/>
</dbReference>
<reference evidence="1" key="2">
    <citation type="submission" date="2022-12" db="EMBL/GenBank/DDBJ databases">
        <authorList>
            <person name="Kardos G."/>
            <person name="Sarkozi R."/>
            <person name="Laczko L."/>
            <person name="Marton S."/>
            <person name="Makrai L."/>
            <person name="Banyai K."/>
            <person name="Fodor L."/>
        </authorList>
    </citation>
    <scope>NUCLEOTIDE SEQUENCE</scope>
    <source>
        <strain evidence="1">84/14</strain>
    </source>
</reference>
<dbReference type="Proteomes" id="UP001077788">
    <property type="component" value="Unassembled WGS sequence"/>
</dbReference>
<feature type="non-terminal residue" evidence="1">
    <location>
        <position position="1"/>
    </location>
</feature>
<proteinExistence type="predicted"/>
<comment type="caution">
    <text evidence="1">The sequence shown here is derived from an EMBL/GenBank/DDBJ whole genome shotgun (WGS) entry which is preliminary data.</text>
</comment>
<dbReference type="EMBL" id="JAPQFC010000524">
    <property type="protein sequence ID" value="MCY6524884.1"/>
    <property type="molecule type" value="Genomic_DNA"/>
</dbReference>
<name>A0A9Q4DKL3_ACTPL</name>
<reference evidence="1" key="1">
    <citation type="journal article" date="2021" name="Vet Sci">
        <title>O-Serogroups and Pathovirotypes of Escherichia coli Isolated from Post-Weaning Piglets Showing Diarrhoea and/or Oedema in South Korea.</title>
        <authorList>
            <person name="Byun J.W."/>
            <person name="Moon B.Y."/>
            <person name="Do K.H."/>
            <person name="Lee K."/>
            <person name="Lee H.Y."/>
            <person name="Kim W.I."/>
            <person name="So B."/>
            <person name="Lee W.K."/>
        </authorList>
    </citation>
    <scope>NUCLEOTIDE SEQUENCE</scope>
    <source>
        <strain evidence="1">84/14</strain>
    </source>
</reference>
<accession>A0A9Q4DKL3</accession>
<evidence type="ECO:0000313" key="1">
    <source>
        <dbReference type="EMBL" id="MCY6524884.1"/>
    </source>
</evidence>
<protein>
    <submittedName>
        <fullName evidence="1">Uncharacterized protein</fullName>
    </submittedName>
</protein>
<gene>
    <name evidence="1" type="ORF">OYG11_11795</name>
</gene>
<sequence length="75" mass="8650">AHVMPRGGGRHPMAWGILFCKWLEHQTIFVEDWPYARMDFCGDPNMQLPPGEQWDDGGKALDHAILGIFIFYDVF</sequence>
<evidence type="ECO:0000313" key="2">
    <source>
        <dbReference type="Proteomes" id="UP001077788"/>
    </source>
</evidence>
<dbReference type="AlphaFoldDB" id="A0A9Q4DKL3"/>